<dbReference type="Proteomes" id="UP000326396">
    <property type="component" value="Linkage Group LG7"/>
</dbReference>
<evidence type="ECO:0000313" key="1">
    <source>
        <dbReference type="EMBL" id="KAD3067681.1"/>
    </source>
</evidence>
<dbReference type="AlphaFoldDB" id="A0A5N6M1S8"/>
<keyword evidence="2" id="KW-1185">Reference proteome</keyword>
<protein>
    <submittedName>
        <fullName evidence="1">Uncharacterized protein</fullName>
    </submittedName>
</protein>
<proteinExistence type="predicted"/>
<evidence type="ECO:0000313" key="2">
    <source>
        <dbReference type="Proteomes" id="UP000326396"/>
    </source>
</evidence>
<dbReference type="EMBL" id="SZYD01000017">
    <property type="protein sequence ID" value="KAD3067681.1"/>
    <property type="molecule type" value="Genomic_DNA"/>
</dbReference>
<accession>A0A5N6M1S8</accession>
<name>A0A5N6M1S8_9ASTR</name>
<gene>
    <name evidence="1" type="ORF">E3N88_35561</name>
</gene>
<comment type="caution">
    <text evidence="1">The sequence shown here is derived from an EMBL/GenBank/DDBJ whole genome shotgun (WGS) entry which is preliminary data.</text>
</comment>
<organism evidence="1 2">
    <name type="scientific">Mikania micrantha</name>
    <name type="common">bitter vine</name>
    <dbReference type="NCBI Taxonomy" id="192012"/>
    <lineage>
        <taxon>Eukaryota</taxon>
        <taxon>Viridiplantae</taxon>
        <taxon>Streptophyta</taxon>
        <taxon>Embryophyta</taxon>
        <taxon>Tracheophyta</taxon>
        <taxon>Spermatophyta</taxon>
        <taxon>Magnoliopsida</taxon>
        <taxon>eudicotyledons</taxon>
        <taxon>Gunneridae</taxon>
        <taxon>Pentapetalae</taxon>
        <taxon>asterids</taxon>
        <taxon>campanulids</taxon>
        <taxon>Asterales</taxon>
        <taxon>Asteraceae</taxon>
        <taxon>Asteroideae</taxon>
        <taxon>Heliantheae alliance</taxon>
        <taxon>Eupatorieae</taxon>
        <taxon>Mikania</taxon>
    </lineage>
</organism>
<reference evidence="1 2" key="1">
    <citation type="submission" date="2019-05" db="EMBL/GenBank/DDBJ databases">
        <title>Mikania micrantha, genome provides insights into the molecular mechanism of rapid growth.</title>
        <authorList>
            <person name="Liu B."/>
        </authorList>
    </citation>
    <scope>NUCLEOTIDE SEQUENCE [LARGE SCALE GENOMIC DNA]</scope>
    <source>
        <strain evidence="1">NLD-2019</strain>
        <tissue evidence="1">Leaf</tissue>
    </source>
</reference>
<sequence length="67" mass="7503">MWQHRWFWALGRLRLDAGEEETSGDCRFHTTAGAVAAKTVTAPIDHIKLIMQTHGLRAGQESAKKTI</sequence>